<evidence type="ECO:0000313" key="2">
    <source>
        <dbReference type="EMBL" id="KAJ3430923.1"/>
    </source>
</evidence>
<sequence>MGNTANSTTHKIKKRHKKRYFKKLESTHLPISVMDLKGNFLFVNKEALKFHEYDPNKKAKKSKTVLETSQPYQNYFKCPTEKAIKICAKNFLESEDATYQFGWDHVTSSGKKFSVWNTFTLIKIGNQVLAQCINQPLDDLGSNEEMVQPHTIDESIIKVHFSDNSSVTNSNNMSNSSEIIKNSKEKSSLNNNENFNVIIEDFAEEIIDEIKKKIRNSKDFEKEQAVTEKLNQLNSEIGKKTINYEKTLKEILEKVQRQRQNQKKKYKDLEELYGKELNRITKEKKKNENLKKEIEELRGNIEKIKKIFDNL</sequence>
<evidence type="ECO:0000313" key="3">
    <source>
        <dbReference type="Proteomes" id="UP001146793"/>
    </source>
</evidence>
<keyword evidence="1" id="KW-0175">Coiled coil</keyword>
<evidence type="ECO:0008006" key="4">
    <source>
        <dbReference type="Google" id="ProtNLM"/>
    </source>
</evidence>
<evidence type="ECO:0000256" key="1">
    <source>
        <dbReference type="SAM" id="Coils"/>
    </source>
</evidence>
<dbReference type="EMBL" id="JANTQA010000048">
    <property type="protein sequence ID" value="KAJ3430923.1"/>
    <property type="molecule type" value="Genomic_DNA"/>
</dbReference>
<dbReference type="Proteomes" id="UP001146793">
    <property type="component" value="Unassembled WGS sequence"/>
</dbReference>
<organism evidence="2 3">
    <name type="scientific">Anaeramoeba flamelloides</name>
    <dbReference type="NCBI Taxonomy" id="1746091"/>
    <lineage>
        <taxon>Eukaryota</taxon>
        <taxon>Metamonada</taxon>
        <taxon>Anaeramoebidae</taxon>
        <taxon>Anaeramoeba</taxon>
    </lineage>
</organism>
<name>A0AAV7YTB0_9EUKA</name>
<dbReference type="Gene3D" id="3.30.450.20">
    <property type="entry name" value="PAS domain"/>
    <property type="match status" value="1"/>
</dbReference>
<proteinExistence type="predicted"/>
<feature type="coiled-coil region" evidence="1">
    <location>
        <begin position="203"/>
        <end position="307"/>
    </location>
</feature>
<dbReference type="AlphaFoldDB" id="A0AAV7YTB0"/>
<gene>
    <name evidence="2" type="ORF">M0812_02598</name>
</gene>
<comment type="caution">
    <text evidence="2">The sequence shown here is derived from an EMBL/GenBank/DDBJ whole genome shotgun (WGS) entry which is preliminary data.</text>
</comment>
<protein>
    <recommendedName>
        <fullName evidence="4">PAS domain-containing protein</fullName>
    </recommendedName>
</protein>
<reference evidence="2" key="1">
    <citation type="submission" date="2022-08" db="EMBL/GenBank/DDBJ databases">
        <title>Novel sulphate-reducing endosymbionts in the free-living metamonad Anaeramoeba.</title>
        <authorList>
            <person name="Jerlstrom-Hultqvist J."/>
            <person name="Cepicka I."/>
            <person name="Gallot-Lavallee L."/>
            <person name="Salas-Leiva D."/>
            <person name="Curtis B.A."/>
            <person name="Zahonova K."/>
            <person name="Pipaliya S."/>
            <person name="Dacks J."/>
            <person name="Roger A.J."/>
        </authorList>
    </citation>
    <scope>NUCLEOTIDE SEQUENCE</scope>
    <source>
        <strain evidence="2">Busselton2</strain>
    </source>
</reference>
<accession>A0AAV7YTB0</accession>